<evidence type="ECO:0000256" key="7">
    <source>
        <dbReference type="PROSITE-ProRule" id="PRU00042"/>
    </source>
</evidence>
<keyword evidence="2" id="KW-0479">Metal-binding</keyword>
<evidence type="ECO:0000256" key="5">
    <source>
        <dbReference type="ARBA" id="ARBA00022833"/>
    </source>
</evidence>
<dbReference type="Proteomes" id="UP000076871">
    <property type="component" value="Unassembled WGS sequence"/>
</dbReference>
<dbReference type="PANTHER" id="PTHR16515:SF49">
    <property type="entry name" value="GASTRULA ZINC FINGER PROTEIN XLCGF49.1-LIKE-RELATED"/>
    <property type="match status" value="1"/>
</dbReference>
<keyword evidence="3" id="KW-0677">Repeat</keyword>
<evidence type="ECO:0000256" key="2">
    <source>
        <dbReference type="ARBA" id="ARBA00022723"/>
    </source>
</evidence>
<dbReference type="InterPro" id="IPR013087">
    <property type="entry name" value="Znf_C2H2_type"/>
</dbReference>
<keyword evidence="10" id="KW-1185">Reference proteome</keyword>
<dbReference type="GO" id="GO:0008270">
    <property type="term" value="F:zinc ion binding"/>
    <property type="evidence" value="ECO:0007669"/>
    <property type="project" value="UniProtKB-KW"/>
</dbReference>
<organism evidence="9 10">
    <name type="scientific">Laetiporus sulphureus 93-53</name>
    <dbReference type="NCBI Taxonomy" id="1314785"/>
    <lineage>
        <taxon>Eukaryota</taxon>
        <taxon>Fungi</taxon>
        <taxon>Dikarya</taxon>
        <taxon>Basidiomycota</taxon>
        <taxon>Agaricomycotina</taxon>
        <taxon>Agaricomycetes</taxon>
        <taxon>Polyporales</taxon>
        <taxon>Laetiporus</taxon>
    </lineage>
</organism>
<dbReference type="AlphaFoldDB" id="A0A165IMN3"/>
<dbReference type="InterPro" id="IPR036236">
    <property type="entry name" value="Znf_C2H2_sf"/>
</dbReference>
<dbReference type="Pfam" id="PF00096">
    <property type="entry name" value="zf-C2H2"/>
    <property type="match status" value="2"/>
</dbReference>
<dbReference type="RefSeq" id="XP_040770801.1">
    <property type="nucleotide sequence ID" value="XM_040903304.1"/>
</dbReference>
<dbReference type="GeneID" id="63820335"/>
<evidence type="ECO:0000256" key="4">
    <source>
        <dbReference type="ARBA" id="ARBA00022771"/>
    </source>
</evidence>
<evidence type="ECO:0000256" key="6">
    <source>
        <dbReference type="ARBA" id="ARBA00023242"/>
    </source>
</evidence>
<evidence type="ECO:0000313" key="9">
    <source>
        <dbReference type="EMBL" id="KZT13291.1"/>
    </source>
</evidence>
<dbReference type="FunFam" id="3.30.160.60:FF:000690">
    <property type="entry name" value="Zinc finger protein 354C"/>
    <property type="match status" value="1"/>
</dbReference>
<dbReference type="SUPFAM" id="SSF57667">
    <property type="entry name" value="beta-beta-alpha zinc fingers"/>
    <property type="match status" value="1"/>
</dbReference>
<dbReference type="Gene3D" id="3.30.160.60">
    <property type="entry name" value="Classic Zinc Finger"/>
    <property type="match status" value="2"/>
</dbReference>
<dbReference type="InParanoid" id="A0A165IMN3"/>
<dbReference type="GO" id="GO:0010468">
    <property type="term" value="P:regulation of gene expression"/>
    <property type="evidence" value="ECO:0007669"/>
    <property type="project" value="TreeGrafter"/>
</dbReference>
<dbReference type="GO" id="GO:0005634">
    <property type="term" value="C:nucleus"/>
    <property type="evidence" value="ECO:0007669"/>
    <property type="project" value="UniProtKB-SubCell"/>
</dbReference>
<dbReference type="PANTHER" id="PTHR16515">
    <property type="entry name" value="PR DOMAIN ZINC FINGER PROTEIN"/>
    <property type="match status" value="1"/>
</dbReference>
<dbReference type="InterPro" id="IPR050331">
    <property type="entry name" value="Zinc_finger"/>
</dbReference>
<keyword evidence="4 7" id="KW-0863">Zinc-finger</keyword>
<dbReference type="SMART" id="SM00355">
    <property type="entry name" value="ZnF_C2H2"/>
    <property type="match status" value="2"/>
</dbReference>
<comment type="subcellular location">
    <subcellularLocation>
        <location evidence="1">Nucleus</location>
    </subcellularLocation>
</comment>
<dbReference type="STRING" id="1314785.A0A165IMN3"/>
<dbReference type="PROSITE" id="PS50157">
    <property type="entry name" value="ZINC_FINGER_C2H2_2"/>
    <property type="match status" value="2"/>
</dbReference>
<gene>
    <name evidence="9" type="ORF">LAESUDRAFT_623407</name>
</gene>
<keyword evidence="6" id="KW-0539">Nucleus</keyword>
<evidence type="ECO:0000259" key="8">
    <source>
        <dbReference type="PROSITE" id="PS50157"/>
    </source>
</evidence>
<evidence type="ECO:0000256" key="3">
    <source>
        <dbReference type="ARBA" id="ARBA00022737"/>
    </source>
</evidence>
<feature type="non-terminal residue" evidence="9">
    <location>
        <position position="53"/>
    </location>
</feature>
<keyword evidence="5" id="KW-0862">Zinc</keyword>
<reference evidence="9 10" key="1">
    <citation type="journal article" date="2016" name="Mol. Biol. Evol.">
        <title>Comparative Genomics of Early-Diverging Mushroom-Forming Fungi Provides Insights into the Origins of Lignocellulose Decay Capabilities.</title>
        <authorList>
            <person name="Nagy L.G."/>
            <person name="Riley R."/>
            <person name="Tritt A."/>
            <person name="Adam C."/>
            <person name="Daum C."/>
            <person name="Floudas D."/>
            <person name="Sun H."/>
            <person name="Yadav J.S."/>
            <person name="Pangilinan J."/>
            <person name="Larsson K.H."/>
            <person name="Matsuura K."/>
            <person name="Barry K."/>
            <person name="Labutti K."/>
            <person name="Kuo R."/>
            <person name="Ohm R.A."/>
            <person name="Bhattacharya S.S."/>
            <person name="Shirouzu T."/>
            <person name="Yoshinaga Y."/>
            <person name="Martin F.M."/>
            <person name="Grigoriev I.V."/>
            <person name="Hibbett D.S."/>
        </authorList>
    </citation>
    <scope>NUCLEOTIDE SEQUENCE [LARGE SCALE GENOMIC DNA]</scope>
    <source>
        <strain evidence="9 10">93-53</strain>
    </source>
</reference>
<feature type="domain" description="C2H2-type" evidence="8">
    <location>
        <begin position="3"/>
        <end position="30"/>
    </location>
</feature>
<dbReference type="FunFam" id="3.30.160.60:FF:002212">
    <property type="entry name" value="Zinc finger protein 672"/>
    <property type="match status" value="1"/>
</dbReference>
<dbReference type="PROSITE" id="PS00028">
    <property type="entry name" value="ZINC_FINGER_C2H2_1"/>
    <property type="match status" value="2"/>
</dbReference>
<evidence type="ECO:0000313" key="10">
    <source>
        <dbReference type="Proteomes" id="UP000076871"/>
    </source>
</evidence>
<sequence>KKHQCPYCPKRFNRPSSLATHINIHTGARPYECPKCGRLFSVNSNMRRHYRNH</sequence>
<feature type="non-terminal residue" evidence="9">
    <location>
        <position position="1"/>
    </location>
</feature>
<dbReference type="EMBL" id="KV427605">
    <property type="protein sequence ID" value="KZT13291.1"/>
    <property type="molecule type" value="Genomic_DNA"/>
</dbReference>
<feature type="domain" description="C2H2-type" evidence="8">
    <location>
        <begin position="31"/>
        <end position="53"/>
    </location>
</feature>
<accession>A0A165IMN3</accession>
<dbReference type="OrthoDB" id="6077919at2759"/>
<evidence type="ECO:0000256" key="1">
    <source>
        <dbReference type="ARBA" id="ARBA00004123"/>
    </source>
</evidence>
<protein>
    <recommendedName>
        <fullName evidence="8">C2H2-type domain-containing protein</fullName>
    </recommendedName>
</protein>
<proteinExistence type="predicted"/>
<name>A0A165IMN3_9APHY</name>